<feature type="domain" description="Pseudouridine synthase I TruA alpha/beta" evidence="6">
    <location>
        <begin position="260"/>
        <end position="352"/>
    </location>
</feature>
<dbReference type="InterPro" id="IPR020095">
    <property type="entry name" value="PsdUridine_synth_TruA_C"/>
</dbReference>
<protein>
    <recommendedName>
        <fullName evidence="4">tRNA pseudouridine synthase</fullName>
        <ecNumber evidence="4">5.4.99.12</ecNumber>
    </recommendedName>
</protein>
<dbReference type="EC" id="5.4.99.12" evidence="4"/>
<organism evidence="7 8">
    <name type="scientific">Tribonema minus</name>
    <dbReference type="NCBI Taxonomy" id="303371"/>
    <lineage>
        <taxon>Eukaryota</taxon>
        <taxon>Sar</taxon>
        <taxon>Stramenopiles</taxon>
        <taxon>Ochrophyta</taxon>
        <taxon>PX clade</taxon>
        <taxon>Xanthophyceae</taxon>
        <taxon>Tribonematales</taxon>
        <taxon>Tribonemataceae</taxon>
        <taxon>Tribonema</taxon>
    </lineage>
</organism>
<sequence length="367" mass="39747">MKASSGGAPLLLFFYCYPCGALHSPSAARPVALLRGHATSCVRLSEGFNCHEELQQERLLRASEGFNCHEELQQGRLLRYTAKVMYDGVGFRGFQLQPGNYRTVQGELEKALQKRFQRRISVLGASRTDAGVHSRGQVVHFDLPASGASALAYDPAAMALLQYCLNQMLPEDVRVYGLAPVPLPSPQQRQQGLPWSANVNARAKLYTYRLSFCDVTNPLDARQRAHYPPVLWPVDLGVLEATLAFSSKADKSAALVAAAGRGDRDTVRTVVRITLRRGAPGYIDIDVLLDGALYKMVRYMVGAAVAVAAGRMDARVITTSLLSGNWEGSGADKSAAAPAPACGLTLEEVFYEEPFQDTGGLTNGNVV</sequence>
<reference evidence="7" key="1">
    <citation type="submission" date="2021-02" db="EMBL/GenBank/DDBJ databases">
        <title>First Annotated Genome of the Yellow-green Alga Tribonema minus.</title>
        <authorList>
            <person name="Mahan K.M."/>
        </authorList>
    </citation>
    <scope>NUCLEOTIDE SEQUENCE</scope>
    <source>
        <strain evidence="7">UTEX B ZZ1240</strain>
    </source>
</reference>
<dbReference type="InterPro" id="IPR020103">
    <property type="entry name" value="PsdUridine_synth_cat_dom_sf"/>
</dbReference>
<evidence type="ECO:0000313" key="7">
    <source>
        <dbReference type="EMBL" id="KAG5178448.1"/>
    </source>
</evidence>
<feature type="chain" id="PRO_5032306238" description="tRNA pseudouridine synthase" evidence="5">
    <location>
        <begin position="22"/>
        <end position="367"/>
    </location>
</feature>
<dbReference type="GO" id="GO:0003723">
    <property type="term" value="F:RNA binding"/>
    <property type="evidence" value="ECO:0007669"/>
    <property type="project" value="InterPro"/>
</dbReference>
<dbReference type="PANTHER" id="PTHR11142:SF0">
    <property type="entry name" value="TRNA PSEUDOURIDINE SYNTHASE-LIKE 1"/>
    <property type="match status" value="1"/>
</dbReference>
<dbReference type="GO" id="GO:0160147">
    <property type="term" value="F:tRNA pseudouridine(38-40) synthase activity"/>
    <property type="evidence" value="ECO:0007669"/>
    <property type="project" value="UniProtKB-EC"/>
</dbReference>
<dbReference type="GO" id="GO:0031119">
    <property type="term" value="P:tRNA pseudouridine synthesis"/>
    <property type="evidence" value="ECO:0007669"/>
    <property type="project" value="TreeGrafter"/>
</dbReference>
<proteinExistence type="inferred from homology"/>
<dbReference type="InterPro" id="IPR020094">
    <property type="entry name" value="TruA/RsuA/RluB/E/F_N"/>
</dbReference>
<dbReference type="PANTHER" id="PTHR11142">
    <property type="entry name" value="PSEUDOURIDYLATE SYNTHASE"/>
    <property type="match status" value="1"/>
</dbReference>
<evidence type="ECO:0000256" key="5">
    <source>
        <dbReference type="SAM" id="SignalP"/>
    </source>
</evidence>
<dbReference type="EMBL" id="JAFCMP010000515">
    <property type="protein sequence ID" value="KAG5178448.1"/>
    <property type="molecule type" value="Genomic_DNA"/>
</dbReference>
<dbReference type="OrthoDB" id="271910at2759"/>
<dbReference type="HAMAP" id="MF_00171">
    <property type="entry name" value="TruA"/>
    <property type="match status" value="1"/>
</dbReference>
<dbReference type="InterPro" id="IPR001406">
    <property type="entry name" value="PsdUridine_synth_TruA"/>
</dbReference>
<comment type="similarity">
    <text evidence="1 4">Belongs to the tRNA pseudouridine synthase TruA family.</text>
</comment>
<evidence type="ECO:0000256" key="1">
    <source>
        <dbReference type="ARBA" id="ARBA00009375"/>
    </source>
</evidence>
<keyword evidence="8" id="KW-1185">Reference proteome</keyword>
<name>A0A836CB05_9STRA</name>
<dbReference type="SUPFAM" id="SSF55120">
    <property type="entry name" value="Pseudouridine synthase"/>
    <property type="match status" value="1"/>
</dbReference>
<comment type="caution">
    <text evidence="7">The sequence shown here is derived from an EMBL/GenBank/DDBJ whole genome shotgun (WGS) entry which is preliminary data.</text>
</comment>
<feature type="signal peptide" evidence="5">
    <location>
        <begin position="1"/>
        <end position="21"/>
    </location>
</feature>
<dbReference type="Proteomes" id="UP000664859">
    <property type="component" value="Unassembled WGS sequence"/>
</dbReference>
<dbReference type="Gene3D" id="3.30.70.580">
    <property type="entry name" value="Pseudouridine synthase I, catalytic domain, N-terminal subdomain"/>
    <property type="match status" value="1"/>
</dbReference>
<evidence type="ECO:0000256" key="3">
    <source>
        <dbReference type="ARBA" id="ARBA00023235"/>
    </source>
</evidence>
<keyword evidence="5" id="KW-0732">Signal</keyword>
<dbReference type="Gene3D" id="3.30.70.660">
    <property type="entry name" value="Pseudouridine synthase I, catalytic domain, C-terminal subdomain"/>
    <property type="match status" value="1"/>
</dbReference>
<dbReference type="Pfam" id="PF01416">
    <property type="entry name" value="PseudoU_synth_1"/>
    <property type="match status" value="1"/>
</dbReference>
<accession>A0A836CB05</accession>
<keyword evidence="2 4" id="KW-0819">tRNA processing</keyword>
<evidence type="ECO:0000313" key="8">
    <source>
        <dbReference type="Proteomes" id="UP000664859"/>
    </source>
</evidence>
<keyword evidence="3 4" id="KW-0413">Isomerase</keyword>
<comment type="catalytic activity">
    <reaction evidence="4">
        <text>uridine(38/39/40) in tRNA = pseudouridine(38/39/40) in tRNA</text>
        <dbReference type="Rhea" id="RHEA:22376"/>
        <dbReference type="Rhea" id="RHEA-COMP:10085"/>
        <dbReference type="Rhea" id="RHEA-COMP:10087"/>
        <dbReference type="ChEBI" id="CHEBI:65314"/>
        <dbReference type="ChEBI" id="CHEBI:65315"/>
        <dbReference type="EC" id="5.4.99.12"/>
    </reaction>
</comment>
<evidence type="ECO:0000256" key="2">
    <source>
        <dbReference type="ARBA" id="ARBA00022694"/>
    </source>
</evidence>
<evidence type="ECO:0000256" key="4">
    <source>
        <dbReference type="RuleBase" id="RU003792"/>
    </source>
</evidence>
<evidence type="ECO:0000259" key="6">
    <source>
        <dbReference type="Pfam" id="PF01416"/>
    </source>
</evidence>
<dbReference type="InterPro" id="IPR020097">
    <property type="entry name" value="PsdUridine_synth_TruA_a/b_dom"/>
</dbReference>
<dbReference type="AlphaFoldDB" id="A0A836CB05"/>
<gene>
    <name evidence="7" type="ORF">JKP88DRAFT_201703</name>
</gene>